<reference evidence="1 2" key="1">
    <citation type="submission" date="2023-10" db="EMBL/GenBank/DDBJ databases">
        <title>Virgibacillus soli CC-YMP-6 genome.</title>
        <authorList>
            <person name="Miliotis G."/>
            <person name="Sengupta P."/>
            <person name="Hameed A."/>
            <person name="Chuvochina M."/>
            <person name="Mcdonagh F."/>
            <person name="Simpson A.C."/>
            <person name="Singh N.K."/>
            <person name="Rekha P.D."/>
            <person name="Raman K."/>
            <person name="Hugenholtz P."/>
            <person name="Venkateswaran K."/>
        </authorList>
    </citation>
    <scope>NUCLEOTIDE SEQUENCE [LARGE SCALE GENOMIC DNA]</scope>
    <source>
        <strain evidence="1 2">CC-YMP-6</strain>
    </source>
</reference>
<dbReference type="Proteomes" id="UP001275315">
    <property type="component" value="Unassembled WGS sequence"/>
</dbReference>
<proteinExistence type="predicted"/>
<evidence type="ECO:0000313" key="2">
    <source>
        <dbReference type="Proteomes" id="UP001275315"/>
    </source>
</evidence>
<accession>A0ABU5CWD5</accession>
<dbReference type="EMBL" id="JAWDIQ010000005">
    <property type="protein sequence ID" value="MDY0410691.1"/>
    <property type="molecule type" value="Genomic_DNA"/>
</dbReference>
<protein>
    <submittedName>
        <fullName evidence="1">Uncharacterized protein</fullName>
    </submittedName>
</protein>
<name>A0ABU5CWD5_9BACI</name>
<gene>
    <name evidence="1" type="ORF">RWD45_21825</name>
</gene>
<comment type="caution">
    <text evidence="1">The sequence shown here is derived from an EMBL/GenBank/DDBJ whole genome shotgun (WGS) entry which is preliminary data.</text>
</comment>
<dbReference type="RefSeq" id="WP_320381644.1">
    <property type="nucleotide sequence ID" value="NZ_JAWDIQ010000005.1"/>
</dbReference>
<organism evidence="1 2">
    <name type="scientific">Paracerasibacillus soli</name>
    <dbReference type="NCBI Taxonomy" id="480284"/>
    <lineage>
        <taxon>Bacteria</taxon>
        <taxon>Bacillati</taxon>
        <taxon>Bacillota</taxon>
        <taxon>Bacilli</taxon>
        <taxon>Bacillales</taxon>
        <taxon>Bacillaceae</taxon>
        <taxon>Paracerasibacillus</taxon>
    </lineage>
</organism>
<evidence type="ECO:0000313" key="1">
    <source>
        <dbReference type="EMBL" id="MDY0410691.1"/>
    </source>
</evidence>
<keyword evidence="2" id="KW-1185">Reference proteome</keyword>
<sequence length="63" mass="7375">MTKKYKTSQKNRESYIYYSGSKKIATILPGKNGVTEIDIRFYILKMIRKWTKVAAMITELLVI</sequence>